<protein>
    <submittedName>
        <fullName evidence="2">Uncharacterized protein</fullName>
    </submittedName>
</protein>
<accession>A0A1U9Z6S5</accession>
<reference evidence="2 3" key="1">
    <citation type="submission" date="2017-03" db="EMBL/GenBank/DDBJ databases">
        <title>Foreign affairs: Plasmid Transfer between Roseobacters and Rhizobia.</title>
        <authorList>
            <person name="Bartling P."/>
            <person name="Bunk B."/>
            <person name="Overmann J."/>
            <person name="Brinkmann H."/>
            <person name="Petersen J."/>
        </authorList>
    </citation>
    <scope>NUCLEOTIDE SEQUENCE [LARGE SCALE GENOMIC DNA]</scope>
    <source>
        <strain evidence="2 3">MACL11</strain>
    </source>
</reference>
<dbReference type="RefSeq" id="WP_018066760.1">
    <property type="nucleotide sequence ID" value="NZ_AQWH01000027.1"/>
</dbReference>
<dbReference type="AlphaFoldDB" id="A0A1U9Z6S5"/>
<feature type="region of interest" description="Disordered" evidence="1">
    <location>
        <begin position="1"/>
        <end position="34"/>
    </location>
</feature>
<dbReference type="STRING" id="1122214.Mame_04066"/>
<dbReference type="EMBL" id="CP020330">
    <property type="protein sequence ID" value="AQZ53366.1"/>
    <property type="molecule type" value="Genomic_DNA"/>
</dbReference>
<keyword evidence="3" id="KW-1185">Reference proteome</keyword>
<dbReference type="OrthoDB" id="9913605at2"/>
<organism evidence="2 3">
    <name type="scientific">Martelella mediterranea DSM 17316</name>
    <dbReference type="NCBI Taxonomy" id="1122214"/>
    <lineage>
        <taxon>Bacteria</taxon>
        <taxon>Pseudomonadati</taxon>
        <taxon>Pseudomonadota</taxon>
        <taxon>Alphaproteobacteria</taxon>
        <taxon>Hyphomicrobiales</taxon>
        <taxon>Aurantimonadaceae</taxon>
        <taxon>Martelella</taxon>
    </lineage>
</organism>
<proteinExistence type="predicted"/>
<dbReference type="Proteomes" id="UP000191135">
    <property type="component" value="Chromosome"/>
</dbReference>
<sequence length="56" mass="6562">MTKKVEIKEYKHKQDDQKPKPRKVAASEENARTGHIAHLHRRPCEGSAVFETWARH</sequence>
<feature type="compositionally biased region" description="Basic and acidic residues" evidence="1">
    <location>
        <begin position="1"/>
        <end position="32"/>
    </location>
</feature>
<evidence type="ECO:0000313" key="2">
    <source>
        <dbReference type="EMBL" id="AQZ53366.1"/>
    </source>
</evidence>
<dbReference type="KEGG" id="mmed:Mame_04066"/>
<evidence type="ECO:0000256" key="1">
    <source>
        <dbReference type="SAM" id="MobiDB-lite"/>
    </source>
</evidence>
<gene>
    <name evidence="2" type="ORF">Mame_04066</name>
</gene>
<name>A0A1U9Z6S5_9HYPH</name>
<evidence type="ECO:0000313" key="3">
    <source>
        <dbReference type="Proteomes" id="UP000191135"/>
    </source>
</evidence>